<dbReference type="Gene3D" id="2.60.120.330">
    <property type="entry name" value="B-lactam Antibiotic, Isopenicillin N Synthase, Chain"/>
    <property type="match status" value="1"/>
</dbReference>
<evidence type="ECO:0000256" key="1">
    <source>
        <dbReference type="ARBA" id="ARBA00008056"/>
    </source>
</evidence>
<evidence type="ECO:0000313" key="9">
    <source>
        <dbReference type="Proteomes" id="UP000087171"/>
    </source>
</evidence>
<keyword evidence="3 10" id="KW-0223">Dioxygenase</keyword>
<comment type="similarity">
    <text evidence="1 7">Belongs to the iron/ascorbate-dependent oxidoreductase family.</text>
</comment>
<name>A0A1S2YM40_CICAR</name>
<dbReference type="InterPro" id="IPR026992">
    <property type="entry name" value="DIOX_N"/>
</dbReference>
<evidence type="ECO:0000256" key="4">
    <source>
        <dbReference type="ARBA" id="ARBA00023002"/>
    </source>
</evidence>
<evidence type="ECO:0000313" key="10">
    <source>
        <dbReference type="RefSeq" id="XP_004506877.2"/>
    </source>
</evidence>
<proteinExistence type="inferred from homology"/>
<evidence type="ECO:0000256" key="5">
    <source>
        <dbReference type="ARBA" id="ARBA00023004"/>
    </source>
</evidence>
<dbReference type="GO" id="GO:0046872">
    <property type="term" value="F:metal ion binding"/>
    <property type="evidence" value="ECO:0007669"/>
    <property type="project" value="UniProtKB-KW"/>
</dbReference>
<dbReference type="InterPro" id="IPR005123">
    <property type="entry name" value="Oxoglu/Fe-dep_dioxygenase_dom"/>
</dbReference>
<sequence length="338" mass="38997">MLKEFKFNLNQALSLIKIREGKLKMSSETIPKLPIIDFNNLNLEAKSPNWESVKSQVYKALEEYGCFEAILDKVPLDLRKTIFSSLEELFDLPLQTKQLNVSKKLHHGYLSQYPMLPLYESIGIDDANIFENVESLTNILWPDGNQSFSKTVHTFSEELLELDQIIRKMILESLGVEKYLEEHMNSTSYLLRFMKYKGPQTSDTKVGLKAHTDKNTVTILYQNQVEGLEVMNKDGKWISYKPSLDSFVVLVGESLHAWSNGRLHSPLHRVMMSGNEARYSIALGSIPKEECIIKAPDELVDDEHPLLFKPYVYDEFLKYFFSEKGQRDQFAMRTYCGV</sequence>
<evidence type="ECO:0000256" key="2">
    <source>
        <dbReference type="ARBA" id="ARBA00022723"/>
    </source>
</evidence>
<dbReference type="GO" id="GO:0051213">
    <property type="term" value="F:dioxygenase activity"/>
    <property type="evidence" value="ECO:0007669"/>
    <property type="project" value="UniProtKB-KW"/>
</dbReference>
<dbReference type="FunFam" id="2.60.120.330:FF:000022">
    <property type="entry name" value="Probable 2-oxoglutarate-dependent dioxygenase AOP1.2"/>
    <property type="match status" value="1"/>
</dbReference>
<feature type="domain" description="Fe2OG dioxygenase" evidence="8">
    <location>
        <begin position="187"/>
        <end position="287"/>
    </location>
</feature>
<protein>
    <submittedName>
        <fullName evidence="10">Probable 2-oxoglutarate-dependent dioxygenase AOP1 isoform X1</fullName>
    </submittedName>
</protein>
<dbReference type="eggNOG" id="KOG0143">
    <property type="taxonomic scope" value="Eukaryota"/>
</dbReference>
<gene>
    <name evidence="10" type="primary">LOC101497551</name>
</gene>
<dbReference type="InterPro" id="IPR044861">
    <property type="entry name" value="IPNS-like_FE2OG_OXY"/>
</dbReference>
<dbReference type="GeneID" id="101497551"/>
<dbReference type="Pfam" id="PF14226">
    <property type="entry name" value="DIOX_N"/>
    <property type="match status" value="1"/>
</dbReference>
<evidence type="ECO:0000256" key="3">
    <source>
        <dbReference type="ARBA" id="ARBA00022964"/>
    </source>
</evidence>
<keyword evidence="5 7" id="KW-0408">Iron</keyword>
<dbReference type="SUPFAM" id="SSF51197">
    <property type="entry name" value="Clavaminate synthase-like"/>
    <property type="match status" value="1"/>
</dbReference>
<dbReference type="RefSeq" id="XP_004506877.2">
    <property type="nucleotide sequence ID" value="XM_004506820.3"/>
</dbReference>
<evidence type="ECO:0000256" key="7">
    <source>
        <dbReference type="RuleBase" id="RU003682"/>
    </source>
</evidence>
<dbReference type="PaxDb" id="3827-XP_004506877.1"/>
<reference evidence="10" key="2">
    <citation type="submission" date="2025-08" db="UniProtKB">
        <authorList>
            <consortium name="RefSeq"/>
        </authorList>
    </citation>
    <scope>IDENTIFICATION</scope>
    <source>
        <tissue evidence="10">Etiolated seedlings</tissue>
    </source>
</reference>
<dbReference type="Pfam" id="PF03171">
    <property type="entry name" value="2OG-FeII_Oxy"/>
    <property type="match status" value="1"/>
</dbReference>
<dbReference type="Proteomes" id="UP000087171">
    <property type="component" value="Chromosome Ca6"/>
</dbReference>
<keyword evidence="9" id="KW-1185">Reference proteome</keyword>
<comment type="function">
    <text evidence="6">Probable 2-oxoglutarate-dependent dioxygenase that may be involved in glucosinolates biosynthesis. May play a role in the production of aliphatic glucosinolates.</text>
</comment>
<dbReference type="AlphaFoldDB" id="A0A1S2YM40"/>
<dbReference type="OrthoDB" id="288590at2759"/>
<dbReference type="PROSITE" id="PS51471">
    <property type="entry name" value="FE2OG_OXY"/>
    <property type="match status" value="1"/>
</dbReference>
<accession>A0A1S2YM40</accession>
<evidence type="ECO:0000259" key="8">
    <source>
        <dbReference type="PROSITE" id="PS51471"/>
    </source>
</evidence>
<dbReference type="PANTHER" id="PTHR47990">
    <property type="entry name" value="2-OXOGLUTARATE (2OG) AND FE(II)-DEPENDENT OXYGENASE SUPERFAMILY PROTEIN-RELATED"/>
    <property type="match status" value="1"/>
</dbReference>
<keyword evidence="4 7" id="KW-0560">Oxidoreductase</keyword>
<dbReference type="InterPro" id="IPR050231">
    <property type="entry name" value="Iron_ascorbate_oxido_reductase"/>
</dbReference>
<organism evidence="9 10">
    <name type="scientific">Cicer arietinum</name>
    <name type="common">Chickpea</name>
    <name type="synonym">Garbanzo</name>
    <dbReference type="NCBI Taxonomy" id="3827"/>
    <lineage>
        <taxon>Eukaryota</taxon>
        <taxon>Viridiplantae</taxon>
        <taxon>Streptophyta</taxon>
        <taxon>Embryophyta</taxon>
        <taxon>Tracheophyta</taxon>
        <taxon>Spermatophyta</taxon>
        <taxon>Magnoliopsida</taxon>
        <taxon>eudicotyledons</taxon>
        <taxon>Gunneridae</taxon>
        <taxon>Pentapetalae</taxon>
        <taxon>rosids</taxon>
        <taxon>fabids</taxon>
        <taxon>Fabales</taxon>
        <taxon>Fabaceae</taxon>
        <taxon>Papilionoideae</taxon>
        <taxon>50 kb inversion clade</taxon>
        <taxon>NPAAA clade</taxon>
        <taxon>Hologalegina</taxon>
        <taxon>IRL clade</taxon>
        <taxon>Cicereae</taxon>
        <taxon>Cicer</taxon>
    </lineage>
</organism>
<keyword evidence="2 7" id="KW-0479">Metal-binding</keyword>
<dbReference type="KEGG" id="cam:101497551"/>
<reference evidence="9" key="1">
    <citation type="journal article" date="2013" name="Nat. Biotechnol.">
        <title>Draft genome sequence of chickpea (Cicer arietinum) provides a resource for trait improvement.</title>
        <authorList>
            <person name="Varshney R.K."/>
            <person name="Song C."/>
            <person name="Saxena R.K."/>
            <person name="Azam S."/>
            <person name="Yu S."/>
            <person name="Sharpe A.G."/>
            <person name="Cannon S."/>
            <person name="Baek J."/>
            <person name="Rosen B.D."/>
            <person name="Tar'an B."/>
            <person name="Millan T."/>
            <person name="Zhang X."/>
            <person name="Ramsay L.D."/>
            <person name="Iwata A."/>
            <person name="Wang Y."/>
            <person name="Nelson W."/>
            <person name="Farmer A.D."/>
            <person name="Gaur P.M."/>
            <person name="Soderlund C."/>
            <person name="Penmetsa R.V."/>
            <person name="Xu C."/>
            <person name="Bharti A.K."/>
            <person name="He W."/>
            <person name="Winter P."/>
            <person name="Zhao S."/>
            <person name="Hane J.K."/>
            <person name="Carrasquilla-Garcia N."/>
            <person name="Condie J.A."/>
            <person name="Upadhyaya H.D."/>
            <person name="Luo M.C."/>
            <person name="Thudi M."/>
            <person name="Gowda C.L."/>
            <person name="Singh N.P."/>
            <person name="Lichtenzveig J."/>
            <person name="Gali K.K."/>
            <person name="Rubio J."/>
            <person name="Nadarajan N."/>
            <person name="Dolezel J."/>
            <person name="Bansal K.C."/>
            <person name="Xu X."/>
            <person name="Edwards D."/>
            <person name="Zhang G."/>
            <person name="Kahl G."/>
            <person name="Gil J."/>
            <person name="Singh K.B."/>
            <person name="Datta S.K."/>
            <person name="Jackson S.A."/>
            <person name="Wang J."/>
            <person name="Cook D.R."/>
        </authorList>
    </citation>
    <scope>NUCLEOTIDE SEQUENCE [LARGE SCALE GENOMIC DNA]</scope>
    <source>
        <strain evidence="9">cv. CDC Frontier</strain>
    </source>
</reference>
<evidence type="ECO:0000256" key="6">
    <source>
        <dbReference type="ARBA" id="ARBA00057022"/>
    </source>
</evidence>
<dbReference type="InterPro" id="IPR027443">
    <property type="entry name" value="IPNS-like_sf"/>
</dbReference>